<reference evidence="3 4" key="1">
    <citation type="journal article" date="2023" name="BMC Biotechnol.">
        <title>Vitis rotundifolia cv Carlos genome sequencing.</title>
        <authorList>
            <person name="Huff M."/>
            <person name="Hulse-Kemp A."/>
            <person name="Scheffler B."/>
            <person name="Youngblood R."/>
            <person name="Simpson S."/>
            <person name="Babiker E."/>
            <person name="Staton M."/>
        </authorList>
    </citation>
    <scope>NUCLEOTIDE SEQUENCE [LARGE SCALE GENOMIC DNA]</scope>
    <source>
        <tissue evidence="3">Leaf</tissue>
    </source>
</reference>
<name>A0AA39ABZ0_VITRO</name>
<feature type="region of interest" description="Disordered" evidence="1">
    <location>
        <begin position="75"/>
        <end position="109"/>
    </location>
</feature>
<evidence type="ECO:0000256" key="1">
    <source>
        <dbReference type="SAM" id="MobiDB-lite"/>
    </source>
</evidence>
<keyword evidence="4" id="KW-1185">Reference proteome</keyword>
<accession>A0AA39ABZ0</accession>
<evidence type="ECO:0000313" key="4">
    <source>
        <dbReference type="Proteomes" id="UP001168098"/>
    </source>
</evidence>
<protein>
    <recommendedName>
        <fullName evidence="2">Oxidoreductase-like domain-containing protein</fullName>
    </recommendedName>
</protein>
<feature type="compositionally biased region" description="Pro residues" evidence="1">
    <location>
        <begin position="100"/>
        <end position="109"/>
    </location>
</feature>
<dbReference type="EMBL" id="JARBHA010000004">
    <property type="protein sequence ID" value="KAJ9703618.1"/>
    <property type="molecule type" value="Genomic_DNA"/>
</dbReference>
<feature type="domain" description="Oxidoreductase-like" evidence="2">
    <location>
        <begin position="103"/>
        <end position="140"/>
    </location>
</feature>
<sequence length="146" mass="16891">METALPHHPHLLRRRPGVYISTLPNSQFQNIRNDVVLSMRDLALSRISARRFFAHRFRDPKALCIRIPDQMADELSKNQPLEYMENSNKKGEQQPEKSSSPPPPLPEKPLPGDCCGSGCVRCVWDVYYEELEAYNEYYKNESKPKS</sequence>
<organism evidence="3 4">
    <name type="scientific">Vitis rotundifolia</name>
    <name type="common">Muscadine grape</name>
    <dbReference type="NCBI Taxonomy" id="103349"/>
    <lineage>
        <taxon>Eukaryota</taxon>
        <taxon>Viridiplantae</taxon>
        <taxon>Streptophyta</taxon>
        <taxon>Embryophyta</taxon>
        <taxon>Tracheophyta</taxon>
        <taxon>Spermatophyta</taxon>
        <taxon>Magnoliopsida</taxon>
        <taxon>eudicotyledons</taxon>
        <taxon>Gunneridae</taxon>
        <taxon>Pentapetalae</taxon>
        <taxon>rosids</taxon>
        <taxon>Vitales</taxon>
        <taxon>Vitaceae</taxon>
        <taxon>Viteae</taxon>
        <taxon>Vitis</taxon>
    </lineage>
</organism>
<dbReference type="AlphaFoldDB" id="A0AA39ABZ0"/>
<dbReference type="Proteomes" id="UP001168098">
    <property type="component" value="Unassembled WGS sequence"/>
</dbReference>
<dbReference type="InterPro" id="IPR039251">
    <property type="entry name" value="OXLD1"/>
</dbReference>
<proteinExistence type="predicted"/>
<gene>
    <name evidence="3" type="ORF">PVL29_005089</name>
</gene>
<comment type="caution">
    <text evidence="3">The sequence shown here is derived from an EMBL/GenBank/DDBJ whole genome shotgun (WGS) entry which is preliminary data.</text>
</comment>
<dbReference type="PANTHER" id="PTHR21193:SF3">
    <property type="entry name" value="OXIDOREDUCTASE-LIKE DOMAIN-CONTAINING PROTEIN 1"/>
    <property type="match status" value="1"/>
</dbReference>
<dbReference type="InterPro" id="IPR019180">
    <property type="entry name" value="Oxidoreductase-like_N"/>
</dbReference>
<evidence type="ECO:0000259" key="2">
    <source>
        <dbReference type="Pfam" id="PF09791"/>
    </source>
</evidence>
<dbReference type="PANTHER" id="PTHR21193">
    <property type="entry name" value="OXIDOREDUCTASE-LIKE DOMAIN-CONTAINING PROTEIN 1"/>
    <property type="match status" value="1"/>
</dbReference>
<evidence type="ECO:0000313" key="3">
    <source>
        <dbReference type="EMBL" id="KAJ9703618.1"/>
    </source>
</evidence>
<dbReference type="Pfam" id="PF09791">
    <property type="entry name" value="Oxidored-like"/>
    <property type="match status" value="1"/>
</dbReference>